<dbReference type="InterPro" id="IPR036465">
    <property type="entry name" value="vWFA_dom_sf"/>
</dbReference>
<name>A0A8S3RVA1_MYTED</name>
<sequence length="210" mass="22863">MVWESGIKQVKIATSLEDNIGLAVFGRKSGLIVESTSNYDLVLEQICKLRPGGEAPLFGGFLMGLSGVLGIGATSQIFDNEVQGYMIVFTDGIAGNTHTDKENKFEIDPSYLIGNVHKQDDLGSVISMIASHSIKIFYVPIGDNIQNEILAAQVASDFRRTNPNPTADDVRSSILQRTSNPDDAHEDCVDLVLEFVNPLSSEKAEVYILN</sequence>
<keyword evidence="3" id="KW-1185">Reference proteome</keyword>
<dbReference type="SUPFAM" id="SSF53300">
    <property type="entry name" value="vWA-like"/>
    <property type="match status" value="1"/>
</dbReference>
<dbReference type="EMBL" id="CAJPWZ010001292">
    <property type="protein sequence ID" value="CAG2212173.1"/>
    <property type="molecule type" value="Genomic_DNA"/>
</dbReference>
<evidence type="ECO:0000313" key="2">
    <source>
        <dbReference type="EMBL" id="CAG2212173.1"/>
    </source>
</evidence>
<accession>A0A8S3RVA1</accession>
<evidence type="ECO:0000313" key="3">
    <source>
        <dbReference type="Proteomes" id="UP000683360"/>
    </source>
</evidence>
<comment type="caution">
    <text evidence="2">The sequence shown here is derived from an EMBL/GenBank/DDBJ whole genome shotgun (WGS) entry which is preliminary data.</text>
</comment>
<reference evidence="2" key="1">
    <citation type="submission" date="2021-03" db="EMBL/GenBank/DDBJ databases">
        <authorList>
            <person name="Bekaert M."/>
        </authorList>
    </citation>
    <scope>NUCLEOTIDE SEQUENCE</scope>
</reference>
<dbReference type="Gene3D" id="3.40.50.410">
    <property type="entry name" value="von Willebrand factor, type A domain"/>
    <property type="match status" value="1"/>
</dbReference>
<proteinExistence type="predicted"/>
<protein>
    <recommendedName>
        <fullName evidence="4">VWFA domain-containing protein</fullName>
    </recommendedName>
</protein>
<evidence type="ECO:0008006" key="4">
    <source>
        <dbReference type="Google" id="ProtNLM"/>
    </source>
</evidence>
<feature type="region of interest" description="Disordered" evidence="1">
    <location>
        <begin position="161"/>
        <end position="183"/>
    </location>
</feature>
<dbReference type="Proteomes" id="UP000683360">
    <property type="component" value="Unassembled WGS sequence"/>
</dbReference>
<dbReference type="AlphaFoldDB" id="A0A8S3RVA1"/>
<organism evidence="2 3">
    <name type="scientific">Mytilus edulis</name>
    <name type="common">Blue mussel</name>
    <dbReference type="NCBI Taxonomy" id="6550"/>
    <lineage>
        <taxon>Eukaryota</taxon>
        <taxon>Metazoa</taxon>
        <taxon>Spiralia</taxon>
        <taxon>Lophotrochozoa</taxon>
        <taxon>Mollusca</taxon>
        <taxon>Bivalvia</taxon>
        <taxon>Autobranchia</taxon>
        <taxon>Pteriomorphia</taxon>
        <taxon>Mytilida</taxon>
        <taxon>Mytiloidea</taxon>
        <taxon>Mytilidae</taxon>
        <taxon>Mytilinae</taxon>
        <taxon>Mytilus</taxon>
    </lineage>
</organism>
<dbReference type="OrthoDB" id="6184588at2759"/>
<evidence type="ECO:0000256" key="1">
    <source>
        <dbReference type="SAM" id="MobiDB-lite"/>
    </source>
</evidence>
<gene>
    <name evidence="2" type="ORF">MEDL_26201</name>
</gene>